<dbReference type="NCBIfam" id="TIGR02189">
    <property type="entry name" value="GlrX-like_plant"/>
    <property type="match status" value="1"/>
</dbReference>
<evidence type="ECO:0000313" key="6">
    <source>
        <dbReference type="EMBL" id="KAF3334737.1"/>
    </source>
</evidence>
<dbReference type="Pfam" id="PF00462">
    <property type="entry name" value="Glutaredoxin"/>
    <property type="match status" value="1"/>
</dbReference>
<feature type="domain" description="Glutaredoxin" evidence="5">
    <location>
        <begin position="128"/>
        <end position="187"/>
    </location>
</feature>
<evidence type="ECO:0000256" key="4">
    <source>
        <dbReference type="ARBA" id="ARBA00023284"/>
    </source>
</evidence>
<dbReference type="Proteomes" id="UP000623129">
    <property type="component" value="Unassembled WGS sequence"/>
</dbReference>
<dbReference type="GO" id="GO:0005737">
    <property type="term" value="C:cytoplasm"/>
    <property type="evidence" value="ECO:0007669"/>
    <property type="project" value="UniProtKB-SubCell"/>
</dbReference>
<keyword evidence="3" id="KW-0963">Cytoplasm</keyword>
<protein>
    <recommendedName>
        <fullName evidence="5">Glutaredoxin domain-containing protein</fullName>
    </recommendedName>
</protein>
<sequence length="215" mass="23534">MRGTNPVSFNLVGPAKDPTRNGSNYLQFVKSSTSDDVIPPLYMTSLFPCFSLCFASFPLENQFFHRKTKSTKSQPKRKIKHSERKIEKMHQAIPCSNTRAWPRPGDISSSPPVRQSGGVRQVVKDKPVVVVGIKGCCMSHVVRRLLQGLGVNPTVYEVSTEEETAVAREVCGTGDAAFPVVFIGGKLLGCLDRLIAVHISGELVPILKEAGALWL</sequence>
<reference evidence="6" key="1">
    <citation type="submission" date="2020-01" db="EMBL/GenBank/DDBJ databases">
        <title>Genome sequence of Kobresia littledalei, the first chromosome-level genome in the family Cyperaceae.</title>
        <authorList>
            <person name="Qu G."/>
        </authorList>
    </citation>
    <scope>NUCLEOTIDE SEQUENCE</scope>
    <source>
        <strain evidence="6">C.B.Clarke</strain>
        <tissue evidence="6">Leaf</tissue>
    </source>
</reference>
<evidence type="ECO:0000256" key="1">
    <source>
        <dbReference type="ARBA" id="ARBA00004496"/>
    </source>
</evidence>
<dbReference type="AlphaFoldDB" id="A0A833VD45"/>
<organism evidence="6 7">
    <name type="scientific">Carex littledalei</name>
    <dbReference type="NCBI Taxonomy" id="544730"/>
    <lineage>
        <taxon>Eukaryota</taxon>
        <taxon>Viridiplantae</taxon>
        <taxon>Streptophyta</taxon>
        <taxon>Embryophyta</taxon>
        <taxon>Tracheophyta</taxon>
        <taxon>Spermatophyta</taxon>
        <taxon>Magnoliopsida</taxon>
        <taxon>Liliopsida</taxon>
        <taxon>Poales</taxon>
        <taxon>Cyperaceae</taxon>
        <taxon>Cyperoideae</taxon>
        <taxon>Cariceae</taxon>
        <taxon>Carex</taxon>
        <taxon>Carex subgen. Euthyceras</taxon>
    </lineage>
</organism>
<comment type="caution">
    <text evidence="6">The sequence shown here is derived from an EMBL/GenBank/DDBJ whole genome shotgun (WGS) entry which is preliminary data.</text>
</comment>
<dbReference type="InterPro" id="IPR002109">
    <property type="entry name" value="Glutaredoxin"/>
</dbReference>
<evidence type="ECO:0000256" key="2">
    <source>
        <dbReference type="ARBA" id="ARBA00007568"/>
    </source>
</evidence>
<dbReference type="InterPro" id="IPR011905">
    <property type="entry name" value="GlrX-like_pln_2"/>
</dbReference>
<comment type="similarity">
    <text evidence="2">Belongs to the glutaredoxin family. CC-type subfamily.</text>
</comment>
<comment type="subcellular location">
    <subcellularLocation>
        <location evidence="1">Cytoplasm</location>
    </subcellularLocation>
</comment>
<dbReference type="PANTHER" id="PTHR10168">
    <property type="entry name" value="GLUTAREDOXIN"/>
    <property type="match status" value="1"/>
</dbReference>
<dbReference type="OrthoDB" id="418495at2759"/>
<evidence type="ECO:0000256" key="3">
    <source>
        <dbReference type="ARBA" id="ARBA00022490"/>
    </source>
</evidence>
<name>A0A833VD45_9POAL</name>
<dbReference type="Gene3D" id="3.40.30.10">
    <property type="entry name" value="Glutaredoxin"/>
    <property type="match status" value="1"/>
</dbReference>
<dbReference type="EMBL" id="SWLB01000009">
    <property type="protein sequence ID" value="KAF3334737.1"/>
    <property type="molecule type" value="Genomic_DNA"/>
</dbReference>
<keyword evidence="7" id="KW-1185">Reference proteome</keyword>
<gene>
    <name evidence="6" type="ORF">FCM35_KLT21341</name>
</gene>
<evidence type="ECO:0000259" key="5">
    <source>
        <dbReference type="Pfam" id="PF00462"/>
    </source>
</evidence>
<dbReference type="PROSITE" id="PS51354">
    <property type="entry name" value="GLUTAREDOXIN_2"/>
    <property type="match status" value="1"/>
</dbReference>
<keyword evidence="4" id="KW-0676">Redox-active center</keyword>
<dbReference type="InterPro" id="IPR036249">
    <property type="entry name" value="Thioredoxin-like_sf"/>
</dbReference>
<accession>A0A833VD45</accession>
<proteinExistence type="inferred from homology"/>
<dbReference type="SUPFAM" id="SSF52833">
    <property type="entry name" value="Thioredoxin-like"/>
    <property type="match status" value="1"/>
</dbReference>
<evidence type="ECO:0000313" key="7">
    <source>
        <dbReference type="Proteomes" id="UP000623129"/>
    </source>
</evidence>